<dbReference type="AlphaFoldDB" id="J6HHX6"/>
<dbReference type="InterPro" id="IPR005950">
    <property type="entry name" value="ModA"/>
</dbReference>
<sequence length="274" mass="29906">MKKILVLLTALMFIFTLVGCSSTETKKDEPKEQTTAQETKENKESVELNISAAASLKDALEEINVNYEKETGNKVILNLAGSGKLVQQILEGAPADLFISASNAKMKDLVEKGNVEESAVSTLLENDLVMIVPKDSQEKVEKIEDLENVNGKIAIGEVETVPAGQYAKDSLTSLGLWDKIQDKIVYAKDVRAVLSYVEQGEVVAGFVYNSDATVAENSQIAQVVPADSHKPIVYPIAVLKDSPNAEAAKSYEDFLKTEESTKIFEKFGFKVPTK</sequence>
<dbReference type="PANTHER" id="PTHR30632:SF0">
    <property type="entry name" value="SULFATE-BINDING PROTEIN"/>
    <property type="match status" value="1"/>
</dbReference>
<evidence type="ECO:0000313" key="9">
    <source>
        <dbReference type="Proteomes" id="UP000005244"/>
    </source>
</evidence>
<feature type="binding site" evidence="5">
    <location>
        <position position="190"/>
    </location>
    <ligand>
        <name>molybdate</name>
        <dbReference type="ChEBI" id="CHEBI:36264"/>
    </ligand>
</feature>
<feature type="binding site" evidence="5">
    <location>
        <position position="163"/>
    </location>
    <ligand>
        <name>molybdate</name>
        <dbReference type="ChEBI" id="CHEBI:36264"/>
    </ligand>
</feature>
<evidence type="ECO:0000256" key="1">
    <source>
        <dbReference type="ARBA" id="ARBA00009175"/>
    </source>
</evidence>
<keyword evidence="4 7" id="KW-0732">Signal</keyword>
<dbReference type="RefSeq" id="WP_009530259.1">
    <property type="nucleotide sequence ID" value="NZ_ALNK01000005.1"/>
</dbReference>
<evidence type="ECO:0000256" key="7">
    <source>
        <dbReference type="SAM" id="SignalP"/>
    </source>
</evidence>
<dbReference type="GO" id="GO:0015689">
    <property type="term" value="P:molybdate ion transport"/>
    <property type="evidence" value="ECO:0007669"/>
    <property type="project" value="InterPro"/>
</dbReference>
<feature type="binding site" evidence="5">
    <location>
        <position position="82"/>
    </location>
    <ligand>
        <name>molybdate</name>
        <dbReference type="ChEBI" id="CHEBI:36264"/>
    </ligand>
</feature>
<dbReference type="CDD" id="cd13537">
    <property type="entry name" value="PBP2_YvgL_like"/>
    <property type="match status" value="1"/>
</dbReference>
<dbReference type="GO" id="GO:1901359">
    <property type="term" value="F:tungstate binding"/>
    <property type="evidence" value="ECO:0007669"/>
    <property type="project" value="UniProtKB-ARBA"/>
</dbReference>
<dbReference type="InterPro" id="IPR041879">
    <property type="entry name" value="YvgL-like_PBP2"/>
</dbReference>
<evidence type="ECO:0000256" key="2">
    <source>
        <dbReference type="ARBA" id="ARBA00022505"/>
    </source>
</evidence>
<dbReference type="SUPFAM" id="SSF53850">
    <property type="entry name" value="Periplasmic binding protein-like II"/>
    <property type="match status" value="1"/>
</dbReference>
<name>J6HHX6_9FIRM</name>
<dbReference type="PIRSF" id="PIRSF004846">
    <property type="entry name" value="ModA"/>
    <property type="match status" value="1"/>
</dbReference>
<comment type="similarity">
    <text evidence="1">Belongs to the bacterial solute-binding protein ModA family.</text>
</comment>
<dbReference type="Pfam" id="PF13531">
    <property type="entry name" value="SBP_bac_11"/>
    <property type="match status" value="1"/>
</dbReference>
<dbReference type="PANTHER" id="PTHR30632">
    <property type="entry name" value="MOLYBDATE-BINDING PERIPLASMIC PROTEIN"/>
    <property type="match status" value="1"/>
</dbReference>
<evidence type="ECO:0000256" key="3">
    <source>
        <dbReference type="ARBA" id="ARBA00022723"/>
    </source>
</evidence>
<dbReference type="InterPro" id="IPR050682">
    <property type="entry name" value="ModA/WtpA"/>
</dbReference>
<keyword evidence="2 5" id="KW-0500">Molybdenum</keyword>
<keyword evidence="9" id="KW-1185">Reference proteome</keyword>
<feature type="binding site" evidence="5">
    <location>
        <position position="55"/>
    </location>
    <ligand>
        <name>molybdate</name>
        <dbReference type="ChEBI" id="CHEBI:36264"/>
    </ligand>
</feature>
<feature type="binding site" evidence="5">
    <location>
        <position position="208"/>
    </location>
    <ligand>
        <name>molybdate</name>
        <dbReference type="ChEBI" id="CHEBI:36264"/>
    </ligand>
</feature>
<gene>
    <name evidence="8" type="primary">modA</name>
    <name evidence="8" type="ORF">HMPREF1143_1155</name>
</gene>
<keyword evidence="3 5" id="KW-0479">Metal-binding</keyword>
<proteinExistence type="inferred from homology"/>
<dbReference type="PROSITE" id="PS51257">
    <property type="entry name" value="PROKAR_LIPOPROTEIN"/>
    <property type="match status" value="1"/>
</dbReference>
<dbReference type="PATRIC" id="fig|796941.3.peg.108"/>
<dbReference type="GO" id="GO:0030973">
    <property type="term" value="F:molybdate ion binding"/>
    <property type="evidence" value="ECO:0007669"/>
    <property type="project" value="TreeGrafter"/>
</dbReference>
<evidence type="ECO:0000313" key="8">
    <source>
        <dbReference type="EMBL" id="EJU24565.1"/>
    </source>
</evidence>
<accession>J6HHX6</accession>
<organism evidence="8 9">
    <name type="scientific">Peptoanaerobacter stomatis</name>
    <dbReference type="NCBI Taxonomy" id="796937"/>
    <lineage>
        <taxon>Bacteria</taxon>
        <taxon>Bacillati</taxon>
        <taxon>Bacillota</taxon>
        <taxon>Clostridia</taxon>
        <taxon>Peptostreptococcales</taxon>
        <taxon>Filifactoraceae</taxon>
        <taxon>Peptoanaerobacter</taxon>
    </lineage>
</organism>
<feature type="region of interest" description="Disordered" evidence="6">
    <location>
        <begin position="24"/>
        <end position="44"/>
    </location>
</feature>
<evidence type="ECO:0000256" key="4">
    <source>
        <dbReference type="ARBA" id="ARBA00022729"/>
    </source>
</evidence>
<feature type="chain" id="PRO_5039162809" evidence="7">
    <location>
        <begin position="21"/>
        <end position="274"/>
    </location>
</feature>
<protein>
    <submittedName>
        <fullName evidence="8">Molybdate ABC transporter, periplasmic molybdate-binding protein</fullName>
    </submittedName>
</protein>
<feature type="signal peptide" evidence="7">
    <location>
        <begin position="1"/>
        <end position="20"/>
    </location>
</feature>
<dbReference type="FunFam" id="3.40.190.10:FF:000035">
    <property type="entry name" value="Molybdate ABC transporter substrate-binding protein"/>
    <property type="match status" value="1"/>
</dbReference>
<comment type="caution">
    <text evidence="8">The sequence shown here is derived from an EMBL/GenBank/DDBJ whole genome shotgun (WGS) entry which is preliminary data.</text>
</comment>
<dbReference type="NCBIfam" id="TIGR01256">
    <property type="entry name" value="modA"/>
    <property type="match status" value="1"/>
</dbReference>
<dbReference type="EMBL" id="ALNK01000005">
    <property type="protein sequence ID" value="EJU24565.1"/>
    <property type="molecule type" value="Genomic_DNA"/>
</dbReference>
<dbReference type="GO" id="GO:0046872">
    <property type="term" value="F:metal ion binding"/>
    <property type="evidence" value="ECO:0007669"/>
    <property type="project" value="UniProtKB-KW"/>
</dbReference>
<reference evidence="8 9" key="1">
    <citation type="submission" date="2012-07" db="EMBL/GenBank/DDBJ databases">
        <authorList>
            <person name="Durkin A.S."/>
            <person name="McCorrison J."/>
            <person name="Torralba M."/>
            <person name="Gillis M."/>
            <person name="Methe B."/>
            <person name="Sutton G."/>
            <person name="Nelson K.E."/>
        </authorList>
    </citation>
    <scope>NUCLEOTIDE SEQUENCE [LARGE SCALE GENOMIC DNA]</scope>
    <source>
        <strain evidence="8 9">OBRC8</strain>
    </source>
</reference>
<evidence type="ECO:0000256" key="6">
    <source>
        <dbReference type="SAM" id="MobiDB-lite"/>
    </source>
</evidence>
<dbReference type="Gene3D" id="3.40.190.10">
    <property type="entry name" value="Periplasmic binding protein-like II"/>
    <property type="match status" value="2"/>
</dbReference>
<evidence type="ECO:0000256" key="5">
    <source>
        <dbReference type="PIRSR" id="PIRSR004846-1"/>
    </source>
</evidence>
<dbReference type="Proteomes" id="UP000005244">
    <property type="component" value="Unassembled WGS sequence"/>
</dbReference>